<proteinExistence type="predicted"/>
<dbReference type="PROSITE" id="PS00028">
    <property type="entry name" value="ZINC_FINGER_C2H2_1"/>
    <property type="match status" value="1"/>
</dbReference>
<dbReference type="SMART" id="SM00355">
    <property type="entry name" value="ZnF_C2H2"/>
    <property type="match status" value="4"/>
</dbReference>
<feature type="region of interest" description="Disordered" evidence="1">
    <location>
        <begin position="581"/>
        <end position="602"/>
    </location>
</feature>
<evidence type="ECO:0000313" key="4">
    <source>
        <dbReference type="Proteomes" id="UP000736672"/>
    </source>
</evidence>
<dbReference type="Proteomes" id="UP000736672">
    <property type="component" value="Unassembled WGS sequence"/>
</dbReference>
<feature type="region of interest" description="Disordered" evidence="1">
    <location>
        <begin position="525"/>
        <end position="557"/>
    </location>
</feature>
<evidence type="ECO:0000256" key="1">
    <source>
        <dbReference type="SAM" id="MobiDB-lite"/>
    </source>
</evidence>
<organism evidence="3 4">
    <name type="scientific">Fusarium solani</name>
    <name type="common">Filamentous fungus</name>
    <dbReference type="NCBI Taxonomy" id="169388"/>
    <lineage>
        <taxon>Eukaryota</taxon>
        <taxon>Fungi</taxon>
        <taxon>Dikarya</taxon>
        <taxon>Ascomycota</taxon>
        <taxon>Pezizomycotina</taxon>
        <taxon>Sordariomycetes</taxon>
        <taxon>Hypocreomycetidae</taxon>
        <taxon>Hypocreales</taxon>
        <taxon>Nectriaceae</taxon>
        <taxon>Fusarium</taxon>
        <taxon>Fusarium solani species complex</taxon>
    </lineage>
</organism>
<evidence type="ECO:0000313" key="3">
    <source>
        <dbReference type="EMBL" id="KAH7268753.1"/>
    </source>
</evidence>
<evidence type="ECO:0000259" key="2">
    <source>
        <dbReference type="PROSITE" id="PS00028"/>
    </source>
</evidence>
<feature type="region of interest" description="Disordered" evidence="1">
    <location>
        <begin position="1"/>
        <end position="23"/>
    </location>
</feature>
<reference evidence="3" key="1">
    <citation type="journal article" date="2021" name="Nat. Commun.">
        <title>Genetic determinants of endophytism in the Arabidopsis root mycobiome.</title>
        <authorList>
            <person name="Mesny F."/>
            <person name="Miyauchi S."/>
            <person name="Thiergart T."/>
            <person name="Pickel B."/>
            <person name="Atanasova L."/>
            <person name="Karlsson M."/>
            <person name="Huettel B."/>
            <person name="Barry K.W."/>
            <person name="Haridas S."/>
            <person name="Chen C."/>
            <person name="Bauer D."/>
            <person name="Andreopoulos W."/>
            <person name="Pangilinan J."/>
            <person name="LaButti K."/>
            <person name="Riley R."/>
            <person name="Lipzen A."/>
            <person name="Clum A."/>
            <person name="Drula E."/>
            <person name="Henrissat B."/>
            <person name="Kohler A."/>
            <person name="Grigoriev I.V."/>
            <person name="Martin F.M."/>
            <person name="Hacquard S."/>
        </authorList>
    </citation>
    <scope>NUCLEOTIDE SEQUENCE</scope>
    <source>
        <strain evidence="3">FSSC 5 MPI-SDFR-AT-0091</strain>
    </source>
</reference>
<comment type="caution">
    <text evidence="3">The sequence shown here is derived from an EMBL/GenBank/DDBJ whole genome shotgun (WGS) entry which is preliminary data.</text>
</comment>
<dbReference type="OrthoDB" id="5243844at2759"/>
<feature type="domain" description="C2H2-type" evidence="2">
    <location>
        <begin position="610"/>
        <end position="631"/>
    </location>
</feature>
<dbReference type="Gene3D" id="3.30.160.60">
    <property type="entry name" value="Classic Zinc Finger"/>
    <property type="match status" value="1"/>
</dbReference>
<dbReference type="EMBL" id="JAGTJS010000005">
    <property type="protein sequence ID" value="KAH7268753.1"/>
    <property type="molecule type" value="Genomic_DNA"/>
</dbReference>
<keyword evidence="4" id="KW-1185">Reference proteome</keyword>
<accession>A0A9P9KUD7</accession>
<dbReference type="Pfam" id="PF11917">
    <property type="entry name" value="DUF3435"/>
    <property type="match status" value="1"/>
</dbReference>
<dbReference type="InterPro" id="IPR013087">
    <property type="entry name" value="Znf_C2H2_type"/>
</dbReference>
<sequence>MAQPTDLPSQKPRKRGAPRIRADSSKAVQAILERNRSKPVPEKGAGLHKKTLALQNRVWAEWTQFAEAGELDSDETWLQLCAGSHDAVKIFESFLEIYILNSETSVPCLGPDEYKTKRDVNSAATLQDVWSALVRVANDDVLKRFRYQPNANAQHFTLRYSTRGGVESGPAGLVGKLIPGLADRLGLTRRQQFVKKETTEEDLLLVLRTAWERASDILCKPSQRVSFSGNVILGGIGGWRYESLRRVEYKDIEVGWLRDPADPTKVRPVASVHVRHVKRHEDEIERDQSASLTFGITRVPVKSICLLSHIVAMAIYNGAFATRFTSCEEVLYPKGLLEDHIDYVPLKWKDAIVDQPVFPLDYKLYWRIWHRVLEVAGLREGLRPYSIRVGAGGRLNGALEPALRSYIMGNTEEVFRKSYNPVDQRHSLMTVAYKELTGGCDEVIAKLHQSFTKRDCYAPIYISEKDWKGFEARNDITQWRKELSSLPNRSSKEAKRIQSRIQYVKKVLEKELIMQRRDEYFETADRLRSEGQSATHLQERRPRRPGPKQNEHSSRMAEDLSPLFLAEDSTKRFADQLVRYLRQAPDRDPSQDARDAEVTRPKADSTTPRCLICYRNFARKNGLTRHVTLEHGEDFQRPFYCRECEFSGQKQLVAAGLSAWSNHVEQCHGRLHAPGPVKPAHCLLCNKTFSAGGFSLHLKRSHVQLGHFKTSFPCPECRRLGTDYLITNLDQWILHVRDTHDGGAVPGAIVVGATDQKPRKRKTGELDQYQQTKTKQVCVEAIVKDERGERSCGITSGDYHGSTDFWDKDELADWDQSTASGSCHVSEEFWVTGRDEDY</sequence>
<feature type="compositionally biased region" description="Basic and acidic residues" evidence="1">
    <location>
        <begin position="584"/>
        <end position="602"/>
    </location>
</feature>
<dbReference type="AlphaFoldDB" id="A0A9P9KUD7"/>
<dbReference type="InterPro" id="IPR021842">
    <property type="entry name" value="DUF3435"/>
</dbReference>
<name>A0A9P9KUD7_FUSSL</name>
<gene>
    <name evidence="3" type="ORF">B0J15DRAFT_232585</name>
</gene>
<protein>
    <recommendedName>
        <fullName evidence="2">C2H2-type domain-containing protein</fullName>
    </recommendedName>
</protein>